<feature type="compositionally biased region" description="Pro residues" evidence="8">
    <location>
        <begin position="39"/>
        <end position="51"/>
    </location>
</feature>
<dbReference type="AlphaFoldDB" id="A0A699IRJ4"/>
<dbReference type="GO" id="GO:0008233">
    <property type="term" value="F:peptidase activity"/>
    <property type="evidence" value="ECO:0007669"/>
    <property type="project" value="UniProtKB-KW"/>
</dbReference>
<evidence type="ECO:0000256" key="4">
    <source>
        <dbReference type="ARBA" id="ARBA00022722"/>
    </source>
</evidence>
<dbReference type="EMBL" id="BKCJ010324542">
    <property type="protein sequence ID" value="GEZ79460.1"/>
    <property type="molecule type" value="Genomic_DNA"/>
</dbReference>
<dbReference type="CDD" id="cd01647">
    <property type="entry name" value="RT_LTR"/>
    <property type="match status" value="1"/>
</dbReference>
<feature type="region of interest" description="Disordered" evidence="8">
    <location>
        <begin position="1"/>
        <end position="176"/>
    </location>
</feature>
<evidence type="ECO:0000256" key="8">
    <source>
        <dbReference type="SAM" id="MobiDB-lite"/>
    </source>
</evidence>
<evidence type="ECO:0000256" key="2">
    <source>
        <dbReference type="ARBA" id="ARBA00022679"/>
    </source>
</evidence>
<dbReference type="Gene3D" id="3.30.70.270">
    <property type="match status" value="1"/>
</dbReference>
<feature type="non-terminal residue" evidence="10">
    <location>
        <position position="1108"/>
    </location>
</feature>
<dbReference type="CDD" id="cd00303">
    <property type="entry name" value="retropepsin_like"/>
    <property type="match status" value="1"/>
</dbReference>
<feature type="compositionally biased region" description="Basic and acidic residues" evidence="8">
    <location>
        <begin position="620"/>
        <end position="633"/>
    </location>
</feature>
<dbReference type="InterPro" id="IPR053134">
    <property type="entry name" value="RNA-dir_DNA_polymerase"/>
</dbReference>
<feature type="compositionally biased region" description="Acidic residues" evidence="8">
    <location>
        <begin position="88"/>
        <end position="134"/>
    </location>
</feature>
<evidence type="ECO:0000313" key="10">
    <source>
        <dbReference type="EMBL" id="GEZ79460.1"/>
    </source>
</evidence>
<dbReference type="SUPFAM" id="SSF56672">
    <property type="entry name" value="DNA/RNA polymerases"/>
    <property type="match status" value="1"/>
</dbReference>
<feature type="domain" description="Reverse transcriptase" evidence="9">
    <location>
        <begin position="894"/>
        <end position="1073"/>
    </location>
</feature>
<dbReference type="GO" id="GO:0006508">
    <property type="term" value="P:proteolysis"/>
    <property type="evidence" value="ECO:0007669"/>
    <property type="project" value="UniProtKB-KW"/>
</dbReference>
<feature type="compositionally biased region" description="Low complexity" evidence="8">
    <location>
        <begin position="665"/>
        <end position="681"/>
    </location>
</feature>
<evidence type="ECO:0000256" key="1">
    <source>
        <dbReference type="ARBA" id="ARBA00022670"/>
    </source>
</evidence>
<dbReference type="PROSITE" id="PS50878">
    <property type="entry name" value="RT_POL"/>
    <property type="match status" value="1"/>
</dbReference>
<feature type="compositionally biased region" description="Low complexity" evidence="8">
    <location>
        <begin position="634"/>
        <end position="647"/>
    </location>
</feature>
<dbReference type="GO" id="GO:0004519">
    <property type="term" value="F:endonuclease activity"/>
    <property type="evidence" value="ECO:0007669"/>
    <property type="project" value="UniProtKB-KW"/>
</dbReference>
<dbReference type="Gene3D" id="3.10.10.10">
    <property type="entry name" value="HIV Type 1 Reverse Transcriptase, subunit A, domain 1"/>
    <property type="match status" value="1"/>
</dbReference>
<name>A0A699IRJ4_TANCI</name>
<feature type="compositionally biased region" description="Acidic residues" evidence="8">
    <location>
        <begin position="155"/>
        <end position="164"/>
    </location>
</feature>
<sequence>MSDSKDSTISYTVVSSPFGGLSDIGSPGPPSLDYVSGPEYPPSPEFVPEPVYPEFMPAEDDILPAEEQPLPADASPTTESPGYIDKSDPEDDPEEDPTDYPTDGGDEGDDEDESSDDDEDDDIDTEGDEDEDEYLAPTDSTAVALPAIDHAPSAEETEPFETDESAATPPPHPAYRRAEREEISEADLPLQKRLCTAHTGTYELGESSAAAAARLREPVREDLYMFVDTVERGDGSTPAAMEVGYGIIDTWDDLVRTIQETAPTTVEGVNQRVTELSTTFDRETSMIYAMIKEKQDDHTLQRARVNRLFIDRRFHAHTARLMEGEARASCTAWTQSMDASDAARFGVIALRTQVSAHRIEIIDLRAVDRRFQTTVGTQQEEIMELRAAHRKLQAQFIRALTALKSCQTQLTAALGYIQILEAARVPAQPKKMAPKRTTGANPATTTTTTTTSVTDAQLEALVEQGIAKALAARDVDRNTNVDDSHVSGTGARRMERVTRECTYLDFMKCKPLNFKGTEGVVELTQWFEKMETVFRISNCSVENQINFSTCTLLGNMKKKLTDKYCPRGEMKKLKNKIERYVGGLPDMIQESVVASRPKTMQEAIEMANELMDKRNNTWAERQDENKRKVDDTFRSNQSQQQQQNKRQNTGRAYTSGSGEKKPYEGGTANANTANNQRGNGTSQKPTSYECGSQGYFKKDCLKFKNNNRGTQGGNVTALAKVYAVGCAGTNPYSNVVTDHYFDVELAERRIIGLNSILRGCTLNFLNHPFNIDLIIVELGTFDAIIGMDWLAKYHAVIVCAEKIVRIPWGNEILIVHGDGRDRGNETRLNIISCTKTQKYTQRGFFPEDLPGIPPTRQVEFQIDLIPGAAPVAWAPYRLAPFEMKKLSKQLQELSDKGFIRPSSSPWGAPVLFVKKKDWSFRMCIDYRELNKLTVQNCYPLSRIDNLFDQLQGSSVYSKINLRSCYHQLRVREQDVPKTAFRTQYGHYEFQVMPFGLTNAPAVFIDHMNRVCKPYLDKFVIVFIDDILIYSKDEKEHEEHLKTILELLKKEELYAKFSQCEFWIPKVQFIGHMIDSHGIHVDPTKIESVKEWASPKSPTKIRQFLGLAG</sequence>
<organism evidence="10">
    <name type="scientific">Tanacetum cinerariifolium</name>
    <name type="common">Dalmatian daisy</name>
    <name type="synonym">Chrysanthemum cinerariifolium</name>
    <dbReference type="NCBI Taxonomy" id="118510"/>
    <lineage>
        <taxon>Eukaryota</taxon>
        <taxon>Viridiplantae</taxon>
        <taxon>Streptophyta</taxon>
        <taxon>Embryophyta</taxon>
        <taxon>Tracheophyta</taxon>
        <taxon>Spermatophyta</taxon>
        <taxon>Magnoliopsida</taxon>
        <taxon>eudicotyledons</taxon>
        <taxon>Gunneridae</taxon>
        <taxon>Pentapetalae</taxon>
        <taxon>asterids</taxon>
        <taxon>campanulids</taxon>
        <taxon>Asterales</taxon>
        <taxon>Asteraceae</taxon>
        <taxon>Asteroideae</taxon>
        <taxon>Anthemideae</taxon>
        <taxon>Anthemidinae</taxon>
        <taxon>Tanacetum</taxon>
    </lineage>
</organism>
<feature type="region of interest" description="Disordered" evidence="8">
    <location>
        <begin position="620"/>
        <end position="688"/>
    </location>
</feature>
<dbReference type="InterPro" id="IPR000477">
    <property type="entry name" value="RT_dom"/>
</dbReference>
<dbReference type="InterPro" id="IPR021109">
    <property type="entry name" value="Peptidase_aspartic_dom_sf"/>
</dbReference>
<evidence type="ECO:0000256" key="3">
    <source>
        <dbReference type="ARBA" id="ARBA00022695"/>
    </source>
</evidence>
<dbReference type="Pfam" id="PF08284">
    <property type="entry name" value="RVP_2"/>
    <property type="match status" value="1"/>
</dbReference>
<keyword evidence="5" id="KW-0255">Endonuclease</keyword>
<reference evidence="10" key="1">
    <citation type="journal article" date="2019" name="Sci. Rep.">
        <title>Draft genome of Tanacetum cinerariifolium, the natural source of mosquito coil.</title>
        <authorList>
            <person name="Yamashiro T."/>
            <person name="Shiraishi A."/>
            <person name="Satake H."/>
            <person name="Nakayama K."/>
        </authorList>
    </citation>
    <scope>NUCLEOTIDE SEQUENCE</scope>
</reference>
<feature type="compositionally biased region" description="Low complexity" evidence="8">
    <location>
        <begin position="437"/>
        <end position="450"/>
    </location>
</feature>
<feature type="region of interest" description="Disordered" evidence="8">
    <location>
        <begin position="430"/>
        <end position="450"/>
    </location>
</feature>
<keyword evidence="7 10" id="KW-0695">RNA-directed DNA polymerase</keyword>
<comment type="caution">
    <text evidence="10">The sequence shown here is derived from an EMBL/GenBank/DDBJ whole genome shotgun (WGS) entry which is preliminary data.</text>
</comment>
<keyword evidence="1" id="KW-0645">Protease</keyword>
<evidence type="ECO:0000256" key="6">
    <source>
        <dbReference type="ARBA" id="ARBA00022801"/>
    </source>
</evidence>
<protein>
    <submittedName>
        <fullName evidence="10">Putative reverse transcriptase domain-containing protein</fullName>
    </submittedName>
</protein>
<dbReference type="InterPro" id="IPR043128">
    <property type="entry name" value="Rev_trsase/Diguanyl_cyclase"/>
</dbReference>
<evidence type="ECO:0000256" key="7">
    <source>
        <dbReference type="ARBA" id="ARBA00022918"/>
    </source>
</evidence>
<dbReference type="PANTHER" id="PTHR24559">
    <property type="entry name" value="TRANSPOSON TY3-I GAG-POL POLYPROTEIN"/>
    <property type="match status" value="1"/>
</dbReference>
<dbReference type="InterPro" id="IPR043502">
    <property type="entry name" value="DNA/RNA_pol_sf"/>
</dbReference>
<dbReference type="GO" id="GO:0003964">
    <property type="term" value="F:RNA-directed DNA polymerase activity"/>
    <property type="evidence" value="ECO:0007669"/>
    <property type="project" value="UniProtKB-KW"/>
</dbReference>
<keyword evidence="4" id="KW-0540">Nuclease</keyword>
<keyword evidence="3" id="KW-0548">Nucleotidyltransferase</keyword>
<keyword evidence="6" id="KW-0378">Hydrolase</keyword>
<dbReference type="Gene3D" id="2.40.70.10">
    <property type="entry name" value="Acid Proteases"/>
    <property type="match status" value="1"/>
</dbReference>
<evidence type="ECO:0000256" key="5">
    <source>
        <dbReference type="ARBA" id="ARBA00022759"/>
    </source>
</evidence>
<dbReference type="Pfam" id="PF00078">
    <property type="entry name" value="RVT_1"/>
    <property type="match status" value="1"/>
</dbReference>
<proteinExistence type="predicted"/>
<keyword evidence="2" id="KW-0808">Transferase</keyword>
<accession>A0A699IRJ4</accession>
<dbReference type="FunFam" id="3.10.10.10:FF:000007">
    <property type="entry name" value="Retrovirus-related Pol polyprotein from transposon 17.6-like Protein"/>
    <property type="match status" value="1"/>
</dbReference>
<gene>
    <name evidence="10" type="ORF">Tci_551433</name>
</gene>
<dbReference type="PANTHER" id="PTHR24559:SF427">
    <property type="entry name" value="RNA-DIRECTED DNA POLYMERASE"/>
    <property type="match status" value="1"/>
</dbReference>
<evidence type="ECO:0000259" key="9">
    <source>
        <dbReference type="PROSITE" id="PS50878"/>
    </source>
</evidence>